<comment type="caution">
    <text evidence="2">The sequence shown here is derived from an EMBL/GenBank/DDBJ whole genome shotgun (WGS) entry which is preliminary data.</text>
</comment>
<feature type="transmembrane region" description="Helical" evidence="1">
    <location>
        <begin position="27"/>
        <end position="48"/>
    </location>
</feature>
<feature type="non-terminal residue" evidence="2">
    <location>
        <position position="391"/>
    </location>
</feature>
<dbReference type="Proteomes" id="UP001187531">
    <property type="component" value="Unassembled WGS sequence"/>
</dbReference>
<dbReference type="InterPro" id="IPR036259">
    <property type="entry name" value="MFS_trans_sf"/>
</dbReference>
<protein>
    <recommendedName>
        <fullName evidence="4">Monocarboxylate transporter</fullName>
    </recommendedName>
</protein>
<dbReference type="EMBL" id="JAVRJZ010000012">
    <property type="protein sequence ID" value="KAK2716430.1"/>
    <property type="molecule type" value="Genomic_DNA"/>
</dbReference>
<dbReference type="AlphaFoldDB" id="A0AA88LCK0"/>
<dbReference type="InterPro" id="IPR050327">
    <property type="entry name" value="Proton-linked_MCT"/>
</dbReference>
<proteinExistence type="predicted"/>
<dbReference type="PANTHER" id="PTHR11360">
    <property type="entry name" value="MONOCARBOXYLATE TRANSPORTER"/>
    <property type="match status" value="1"/>
</dbReference>
<sequence>VKAKGKPRNDKPQYFDFSVLRYRSLQIILLACGVSSFGIYTPLFYMGLQGEDEGIEEGNILLVQTFFGLAISLGAVITGLVVVRPSSHCTISLQYLCQVTLLGIAVSELAMTALHGYNGYTLFAWMYGYCLGGFQYALPILVLERLRAKNFARAWSFVEGVRFLPVLLGVPIAGYISQSSQRSGYYFSSIFSAIGSLLFFMIGTGKREQEDVPGNLQFTCSQHRASLPGSTSGIYHCDSPQPECTCKDPKGVFHTDEINENHAMCITKEQNLNKFDVFEEHYLDEKFYYKEKPLRRIFSLPKISNVPPPPSPPKVRRTEIMTVSDPDLFTTLNHANRNLVASVSSIEEIIKKDKERPMLRRQHTWHNDLYYPNSRTRDSSVQLIEQITTSV</sequence>
<evidence type="ECO:0000256" key="1">
    <source>
        <dbReference type="SAM" id="Phobius"/>
    </source>
</evidence>
<feature type="transmembrane region" description="Helical" evidence="1">
    <location>
        <begin position="183"/>
        <end position="202"/>
    </location>
</feature>
<gene>
    <name evidence="2" type="ORF">QYM36_010849</name>
</gene>
<evidence type="ECO:0008006" key="4">
    <source>
        <dbReference type="Google" id="ProtNLM"/>
    </source>
</evidence>
<dbReference type="Gene3D" id="1.20.1250.20">
    <property type="entry name" value="MFS general substrate transporter like domains"/>
    <property type="match status" value="1"/>
</dbReference>
<keyword evidence="1" id="KW-0472">Membrane</keyword>
<dbReference type="SUPFAM" id="SSF103473">
    <property type="entry name" value="MFS general substrate transporter"/>
    <property type="match status" value="1"/>
</dbReference>
<keyword evidence="1" id="KW-1133">Transmembrane helix</keyword>
<accession>A0AA88LCK0</accession>
<name>A0AA88LCK0_ARTSF</name>
<evidence type="ECO:0000313" key="2">
    <source>
        <dbReference type="EMBL" id="KAK2716430.1"/>
    </source>
</evidence>
<feature type="transmembrane region" description="Helical" evidence="1">
    <location>
        <begin position="95"/>
        <end position="117"/>
    </location>
</feature>
<evidence type="ECO:0000313" key="3">
    <source>
        <dbReference type="Proteomes" id="UP001187531"/>
    </source>
</evidence>
<feature type="transmembrane region" description="Helical" evidence="1">
    <location>
        <begin position="123"/>
        <end position="143"/>
    </location>
</feature>
<keyword evidence="1" id="KW-0812">Transmembrane</keyword>
<reference evidence="2" key="1">
    <citation type="submission" date="2023-07" db="EMBL/GenBank/DDBJ databases">
        <title>Chromosome-level genome assembly of Artemia franciscana.</title>
        <authorList>
            <person name="Jo E."/>
        </authorList>
    </citation>
    <scope>NUCLEOTIDE SEQUENCE</scope>
    <source>
        <tissue evidence="2">Whole body</tissue>
    </source>
</reference>
<organism evidence="2 3">
    <name type="scientific">Artemia franciscana</name>
    <name type="common">Brine shrimp</name>
    <name type="synonym">Artemia sanfranciscana</name>
    <dbReference type="NCBI Taxonomy" id="6661"/>
    <lineage>
        <taxon>Eukaryota</taxon>
        <taxon>Metazoa</taxon>
        <taxon>Ecdysozoa</taxon>
        <taxon>Arthropoda</taxon>
        <taxon>Crustacea</taxon>
        <taxon>Branchiopoda</taxon>
        <taxon>Anostraca</taxon>
        <taxon>Artemiidae</taxon>
        <taxon>Artemia</taxon>
    </lineage>
</organism>
<dbReference type="PANTHER" id="PTHR11360:SF93">
    <property type="entry name" value="MONOCARBOXYLATE TRANSPORTER 7-LIKE PROTEIN"/>
    <property type="match status" value="1"/>
</dbReference>
<keyword evidence="3" id="KW-1185">Reference proteome</keyword>
<feature type="transmembrane region" description="Helical" evidence="1">
    <location>
        <begin position="60"/>
        <end position="83"/>
    </location>
</feature>